<organism evidence="1 2">
    <name type="scientific">Acanthamoeba castellanii (strain ATCC 30010 / Neff)</name>
    <dbReference type="NCBI Taxonomy" id="1257118"/>
    <lineage>
        <taxon>Eukaryota</taxon>
        <taxon>Amoebozoa</taxon>
        <taxon>Discosea</taxon>
        <taxon>Longamoebia</taxon>
        <taxon>Centramoebida</taxon>
        <taxon>Acanthamoebidae</taxon>
        <taxon>Acanthamoeba</taxon>
    </lineage>
</organism>
<accession>L8GSE9</accession>
<sequence>MYHPGFTDVREELEAEEKRRRLVEQEGALFVPLSLVDLCVRLVRRLATLESAFWEGIERQRLPTALADTLKTARPHKARHYLYKIDK</sequence>
<evidence type="ECO:0000313" key="1">
    <source>
        <dbReference type="EMBL" id="ELR15877.1"/>
    </source>
</evidence>
<dbReference type="EMBL" id="KB008020">
    <property type="protein sequence ID" value="ELR15877.1"/>
    <property type="molecule type" value="Genomic_DNA"/>
</dbReference>
<protein>
    <submittedName>
        <fullName evidence="1">Uncharacterized protein</fullName>
    </submittedName>
</protein>
<proteinExistence type="predicted"/>
<reference evidence="1 2" key="1">
    <citation type="journal article" date="2013" name="Genome Biol.">
        <title>Genome of Acanthamoeba castellanii highlights extensive lateral gene transfer and early evolution of tyrosine kinase signaling.</title>
        <authorList>
            <person name="Clarke M."/>
            <person name="Lohan A.J."/>
            <person name="Liu B."/>
            <person name="Lagkouvardos I."/>
            <person name="Roy S."/>
            <person name="Zafar N."/>
            <person name="Bertelli C."/>
            <person name="Schilde C."/>
            <person name="Kianianmomeni A."/>
            <person name="Burglin T.R."/>
            <person name="Frech C."/>
            <person name="Turcotte B."/>
            <person name="Kopec K.O."/>
            <person name="Synnott J.M."/>
            <person name="Choo C."/>
            <person name="Paponov I."/>
            <person name="Finkler A."/>
            <person name="Soon Heng Tan C."/>
            <person name="Hutchins A.P."/>
            <person name="Weinmeier T."/>
            <person name="Rattei T."/>
            <person name="Chu J.S."/>
            <person name="Gimenez G."/>
            <person name="Irimia M."/>
            <person name="Rigden D.J."/>
            <person name="Fitzpatrick D.A."/>
            <person name="Lorenzo-Morales J."/>
            <person name="Bateman A."/>
            <person name="Chiu C.H."/>
            <person name="Tang P."/>
            <person name="Hegemann P."/>
            <person name="Fromm H."/>
            <person name="Raoult D."/>
            <person name="Greub G."/>
            <person name="Miranda-Saavedra D."/>
            <person name="Chen N."/>
            <person name="Nash P."/>
            <person name="Ginger M.L."/>
            <person name="Horn M."/>
            <person name="Schaap P."/>
            <person name="Caler L."/>
            <person name="Loftus B."/>
        </authorList>
    </citation>
    <scope>NUCLEOTIDE SEQUENCE [LARGE SCALE GENOMIC DNA]</scope>
    <source>
        <strain evidence="1 2">Neff</strain>
    </source>
</reference>
<dbReference type="AlphaFoldDB" id="L8GSE9"/>
<gene>
    <name evidence="1" type="ORF">ACA1_188040</name>
</gene>
<keyword evidence="2" id="KW-1185">Reference proteome</keyword>
<dbReference type="Proteomes" id="UP000011083">
    <property type="component" value="Unassembled WGS sequence"/>
</dbReference>
<dbReference type="RefSeq" id="XP_004337890.1">
    <property type="nucleotide sequence ID" value="XM_004337842.1"/>
</dbReference>
<name>L8GSE9_ACACF</name>
<dbReference type="GeneID" id="14916565"/>
<evidence type="ECO:0000313" key="2">
    <source>
        <dbReference type="Proteomes" id="UP000011083"/>
    </source>
</evidence>
<dbReference type="VEuPathDB" id="AmoebaDB:ACA1_188040"/>
<dbReference type="KEGG" id="acan:ACA1_188040"/>